<reference evidence="2" key="1">
    <citation type="submission" date="2015-12" db="EMBL/GenBank/DDBJ databases">
        <title>Complete genome sequences of two moderately thermophilic Paenibacillus species.</title>
        <authorList>
            <person name="Butler R.III."/>
            <person name="Wang J."/>
            <person name="Stark B.C."/>
            <person name="Pombert J.-F."/>
        </authorList>
    </citation>
    <scope>NUCLEOTIDE SEQUENCE [LARGE SCALE GENOMIC DNA]</scope>
    <source>
        <strain evidence="2">32O-Y</strain>
    </source>
</reference>
<dbReference type="KEGG" id="pnp:IJ22_44420"/>
<dbReference type="AlphaFoldDB" id="A0A0U2UET0"/>
<sequence length="55" mass="6115">MRYAISYKGKILGEPMTREQAEVALMRLSLCFNNLKIVEVTSDSSTQALSAKYTG</sequence>
<reference evidence="1 2" key="2">
    <citation type="journal article" date="2016" name="Genome Announc.">
        <title>Complete Genome Sequences of Two Interactive Moderate Thermophiles, Paenibacillus napthalenovorans 32O-Y and Paenibacillus sp. 32O-W.</title>
        <authorList>
            <person name="Butler R.R.III."/>
            <person name="Wang J."/>
            <person name="Stark B.C."/>
            <person name="Pombert J.F."/>
        </authorList>
    </citation>
    <scope>NUCLEOTIDE SEQUENCE [LARGE SCALE GENOMIC DNA]</scope>
    <source>
        <strain evidence="1 2">32O-Y</strain>
    </source>
</reference>
<organism evidence="1 2">
    <name type="scientific">Paenibacillus naphthalenovorans</name>
    <dbReference type="NCBI Taxonomy" id="162209"/>
    <lineage>
        <taxon>Bacteria</taxon>
        <taxon>Bacillati</taxon>
        <taxon>Bacillota</taxon>
        <taxon>Bacilli</taxon>
        <taxon>Bacillales</taxon>
        <taxon>Paenibacillaceae</taxon>
        <taxon>Paenibacillus</taxon>
    </lineage>
</organism>
<dbReference type="EMBL" id="CP013652">
    <property type="protein sequence ID" value="ALS24728.1"/>
    <property type="molecule type" value="Genomic_DNA"/>
</dbReference>
<evidence type="ECO:0000313" key="1">
    <source>
        <dbReference type="EMBL" id="ALS24728.1"/>
    </source>
</evidence>
<dbReference type="Proteomes" id="UP000061660">
    <property type="component" value="Chromosome"/>
</dbReference>
<dbReference type="RefSeq" id="WP_171006005.1">
    <property type="nucleotide sequence ID" value="NZ_BJCS01000013.1"/>
</dbReference>
<accession>A0A0U2UET0</accession>
<gene>
    <name evidence="1" type="ORF">IJ22_44420</name>
</gene>
<proteinExistence type="predicted"/>
<name>A0A0U2UET0_9BACL</name>
<dbReference type="PATRIC" id="fig|162209.4.peg.4689"/>
<protein>
    <submittedName>
        <fullName evidence="1">Uncharacterized protein</fullName>
    </submittedName>
</protein>
<keyword evidence="2" id="KW-1185">Reference proteome</keyword>
<evidence type="ECO:0000313" key="2">
    <source>
        <dbReference type="Proteomes" id="UP000061660"/>
    </source>
</evidence>